<evidence type="ECO:0008006" key="3">
    <source>
        <dbReference type="Google" id="ProtNLM"/>
    </source>
</evidence>
<reference evidence="2" key="1">
    <citation type="journal article" date="2019" name="Int. J. Syst. Evol. Microbiol.">
        <title>The Global Catalogue of Microorganisms (GCM) 10K type strain sequencing project: providing services to taxonomists for standard genome sequencing and annotation.</title>
        <authorList>
            <consortium name="The Broad Institute Genomics Platform"/>
            <consortium name="The Broad Institute Genome Sequencing Center for Infectious Disease"/>
            <person name="Wu L."/>
            <person name="Ma J."/>
        </authorList>
    </citation>
    <scope>NUCLEOTIDE SEQUENCE [LARGE SCALE GENOMIC DNA]</scope>
    <source>
        <strain evidence="2">CGMCC 1.16275</strain>
    </source>
</reference>
<keyword evidence="2" id="KW-1185">Reference proteome</keyword>
<evidence type="ECO:0000313" key="1">
    <source>
        <dbReference type="EMBL" id="MFC7332417.1"/>
    </source>
</evidence>
<gene>
    <name evidence="1" type="ORF">ACFQPS_04525</name>
</gene>
<dbReference type="RefSeq" id="WP_377356810.1">
    <property type="nucleotide sequence ID" value="NZ_JBHTCM010000005.1"/>
</dbReference>
<evidence type="ECO:0000313" key="2">
    <source>
        <dbReference type="Proteomes" id="UP001596456"/>
    </source>
</evidence>
<sequence length="46" mass="4962">MLVRRRGRDQKNVHADGQVLVTVGLIERDGRTVPDAELGASPHVAA</sequence>
<protein>
    <recommendedName>
        <fullName evidence="3">Transposase</fullName>
    </recommendedName>
</protein>
<name>A0ABW2KTE8_9PROT</name>
<proteinExistence type="predicted"/>
<accession>A0ABW2KTE8</accession>
<organism evidence="1 2">
    <name type="scientific">Rhodocista pekingensis</name>
    <dbReference type="NCBI Taxonomy" id="201185"/>
    <lineage>
        <taxon>Bacteria</taxon>
        <taxon>Pseudomonadati</taxon>
        <taxon>Pseudomonadota</taxon>
        <taxon>Alphaproteobacteria</taxon>
        <taxon>Rhodospirillales</taxon>
        <taxon>Azospirillaceae</taxon>
        <taxon>Rhodocista</taxon>
    </lineage>
</organism>
<dbReference type="Proteomes" id="UP001596456">
    <property type="component" value="Unassembled WGS sequence"/>
</dbReference>
<comment type="caution">
    <text evidence="1">The sequence shown here is derived from an EMBL/GenBank/DDBJ whole genome shotgun (WGS) entry which is preliminary data.</text>
</comment>
<dbReference type="EMBL" id="JBHTCM010000005">
    <property type="protein sequence ID" value="MFC7332417.1"/>
    <property type="molecule type" value="Genomic_DNA"/>
</dbReference>